<keyword evidence="2" id="KW-0560">Oxidoreductase</keyword>
<dbReference type="RefSeq" id="WP_120973845.1">
    <property type="nucleotide sequence ID" value="NZ_RBZM01000001.1"/>
</dbReference>
<dbReference type="Pfam" id="PF00106">
    <property type="entry name" value="adh_short"/>
    <property type="match status" value="1"/>
</dbReference>
<reference evidence="4 5" key="1">
    <citation type="submission" date="2018-10" db="EMBL/GenBank/DDBJ databases">
        <title>Cohnella sp. M2MS4P-1, whole genome shotgun sequence.</title>
        <authorList>
            <person name="Tuo L."/>
        </authorList>
    </citation>
    <scope>NUCLEOTIDE SEQUENCE [LARGE SCALE GENOMIC DNA]</scope>
    <source>
        <strain evidence="4 5">M2MS4P-1</strain>
    </source>
</reference>
<evidence type="ECO:0000313" key="4">
    <source>
        <dbReference type="EMBL" id="RKP58080.1"/>
    </source>
</evidence>
<keyword evidence="1" id="KW-0521">NADP</keyword>
<dbReference type="GO" id="GO:0016491">
    <property type="term" value="F:oxidoreductase activity"/>
    <property type="evidence" value="ECO:0007669"/>
    <property type="project" value="UniProtKB-KW"/>
</dbReference>
<dbReference type="PANTHER" id="PTHR43544">
    <property type="entry name" value="SHORT-CHAIN DEHYDROGENASE/REDUCTASE"/>
    <property type="match status" value="1"/>
</dbReference>
<proteinExistence type="inferred from homology"/>
<dbReference type="InterPro" id="IPR002347">
    <property type="entry name" value="SDR_fam"/>
</dbReference>
<dbReference type="Gene3D" id="3.40.50.720">
    <property type="entry name" value="NAD(P)-binding Rossmann-like Domain"/>
    <property type="match status" value="1"/>
</dbReference>
<evidence type="ECO:0000256" key="2">
    <source>
        <dbReference type="ARBA" id="ARBA00023002"/>
    </source>
</evidence>
<accession>A0A494Y5X8</accession>
<dbReference type="SUPFAM" id="SSF51735">
    <property type="entry name" value="NAD(P)-binding Rossmann-fold domains"/>
    <property type="match status" value="1"/>
</dbReference>
<dbReference type="InterPro" id="IPR036291">
    <property type="entry name" value="NAD(P)-bd_dom_sf"/>
</dbReference>
<keyword evidence="5" id="KW-1185">Reference proteome</keyword>
<dbReference type="Proteomes" id="UP000282076">
    <property type="component" value="Unassembled WGS sequence"/>
</dbReference>
<dbReference type="OrthoDB" id="5786478at2"/>
<dbReference type="PRINTS" id="PR00081">
    <property type="entry name" value="GDHRDH"/>
</dbReference>
<dbReference type="InterPro" id="IPR051468">
    <property type="entry name" value="Fungal_SecMetab_SDRs"/>
</dbReference>
<organism evidence="4 5">
    <name type="scientific">Cohnella endophytica</name>
    <dbReference type="NCBI Taxonomy" id="2419778"/>
    <lineage>
        <taxon>Bacteria</taxon>
        <taxon>Bacillati</taxon>
        <taxon>Bacillota</taxon>
        <taxon>Bacilli</taxon>
        <taxon>Bacillales</taxon>
        <taxon>Paenibacillaceae</taxon>
        <taxon>Cohnella</taxon>
    </lineage>
</organism>
<gene>
    <name evidence="4" type="ORF">D7Z26_00820</name>
</gene>
<dbReference type="GO" id="GO:0005737">
    <property type="term" value="C:cytoplasm"/>
    <property type="evidence" value="ECO:0007669"/>
    <property type="project" value="TreeGrafter"/>
</dbReference>
<comment type="similarity">
    <text evidence="3">Belongs to the short-chain dehydrogenases/reductases (SDR) family.</text>
</comment>
<protein>
    <submittedName>
        <fullName evidence="4">SDR family NAD(P)-dependent oxidoreductase</fullName>
    </submittedName>
</protein>
<dbReference type="PANTHER" id="PTHR43544:SF7">
    <property type="entry name" value="NADB-LER2"/>
    <property type="match status" value="1"/>
</dbReference>
<dbReference type="AlphaFoldDB" id="A0A494Y5X8"/>
<comment type="caution">
    <text evidence="4">The sequence shown here is derived from an EMBL/GenBank/DDBJ whole genome shotgun (WGS) entry which is preliminary data.</text>
</comment>
<dbReference type="PRINTS" id="PR00080">
    <property type="entry name" value="SDRFAMILY"/>
</dbReference>
<evidence type="ECO:0000313" key="5">
    <source>
        <dbReference type="Proteomes" id="UP000282076"/>
    </source>
</evidence>
<dbReference type="EMBL" id="RBZM01000001">
    <property type="protein sequence ID" value="RKP58080.1"/>
    <property type="molecule type" value="Genomic_DNA"/>
</dbReference>
<evidence type="ECO:0000256" key="1">
    <source>
        <dbReference type="ARBA" id="ARBA00022857"/>
    </source>
</evidence>
<evidence type="ECO:0000256" key="3">
    <source>
        <dbReference type="RuleBase" id="RU000363"/>
    </source>
</evidence>
<sequence length="252" mass="28068">METIESGENEVEKYAVVTGADRGLGFDLTLKLLHLGYTVFAGKYMPEWKGNAEIPDDLWERLIPVELDVSSEESVRSACESIRDRTNRVDLLVNNAGIGGDYEGNIFGSIDYPLLQRLYEVNAIGPLRMANALNRELSNGTDKLVVNISSEAGQINQKWRESWYGYCMSKAALNIQSNIMHNQLRTIGGKALVIHPGWLKSYMGGQLSEEGDITTEESAAGIVEQIVRYVEDATEREHPAFLDYAGNEMSWA</sequence>
<name>A0A494Y5X8_9BACL</name>